<dbReference type="Gene3D" id="3.90.550.10">
    <property type="entry name" value="Spore Coat Polysaccharide Biosynthesis Protein SpsA, Chain A"/>
    <property type="match status" value="1"/>
</dbReference>
<dbReference type="AlphaFoldDB" id="A0A0G0T7A3"/>
<dbReference type="InterPro" id="IPR001173">
    <property type="entry name" value="Glyco_trans_2-like"/>
</dbReference>
<feature type="transmembrane region" description="Helical" evidence="1">
    <location>
        <begin position="273"/>
        <end position="296"/>
    </location>
</feature>
<proteinExistence type="predicted"/>
<comment type="caution">
    <text evidence="3">The sequence shown here is derived from an EMBL/GenBank/DDBJ whole genome shotgun (WGS) entry which is preliminary data.</text>
</comment>
<dbReference type="GO" id="GO:0005886">
    <property type="term" value="C:plasma membrane"/>
    <property type="evidence" value="ECO:0007669"/>
    <property type="project" value="TreeGrafter"/>
</dbReference>
<feature type="domain" description="Glycosyltransferase 2-like" evidence="2">
    <location>
        <begin position="14"/>
        <end position="102"/>
    </location>
</feature>
<keyword evidence="3" id="KW-0808">Transferase</keyword>
<evidence type="ECO:0000313" key="3">
    <source>
        <dbReference type="EMBL" id="KKR72888.1"/>
    </source>
</evidence>
<dbReference type="SUPFAM" id="SSF53448">
    <property type="entry name" value="Nucleotide-diphospho-sugar transferases"/>
    <property type="match status" value="1"/>
</dbReference>
<evidence type="ECO:0000313" key="4">
    <source>
        <dbReference type="Proteomes" id="UP000034664"/>
    </source>
</evidence>
<keyword evidence="1" id="KW-1133">Transmembrane helix</keyword>
<dbReference type="EMBL" id="LBZM01000001">
    <property type="protein sequence ID" value="KKR72888.1"/>
    <property type="molecule type" value="Genomic_DNA"/>
</dbReference>
<organism evidence="3 4">
    <name type="scientific">Candidatus Roizmanbacteria bacterium GW2011_GWB1_40_7</name>
    <dbReference type="NCBI Taxonomy" id="1618482"/>
    <lineage>
        <taxon>Bacteria</taxon>
        <taxon>Candidatus Roizmaniibacteriota</taxon>
    </lineage>
</organism>
<gene>
    <name evidence="3" type="ORF">UU14_C0001G0030</name>
</gene>
<evidence type="ECO:0000259" key="2">
    <source>
        <dbReference type="Pfam" id="PF00535"/>
    </source>
</evidence>
<reference evidence="3 4" key="1">
    <citation type="journal article" date="2015" name="Nature">
        <title>rRNA introns, odd ribosomes, and small enigmatic genomes across a large radiation of phyla.</title>
        <authorList>
            <person name="Brown C.T."/>
            <person name="Hug L.A."/>
            <person name="Thomas B.C."/>
            <person name="Sharon I."/>
            <person name="Castelle C.J."/>
            <person name="Singh A."/>
            <person name="Wilkins M.J."/>
            <person name="Williams K.H."/>
            <person name="Banfield J.F."/>
        </authorList>
    </citation>
    <scope>NUCLEOTIDE SEQUENCE [LARGE SCALE GENOMIC DNA]</scope>
</reference>
<dbReference type="GO" id="GO:0016740">
    <property type="term" value="F:transferase activity"/>
    <property type="evidence" value="ECO:0007669"/>
    <property type="project" value="UniProtKB-KW"/>
</dbReference>
<dbReference type="InterPro" id="IPR050256">
    <property type="entry name" value="Glycosyltransferase_2"/>
</dbReference>
<keyword evidence="1" id="KW-0812">Transmembrane</keyword>
<accession>A0A0G0T7A3</accession>
<protein>
    <submittedName>
        <fullName evidence="3">Glycosyl transferase family 2</fullName>
    </submittedName>
</protein>
<sequence>MKKNHFNLSETIISVIIITQNDSDIIEDRLKNIISQMKSLQCNYELLFVDNYSTDDTIDKIRNYGKKNPYIRIVVLSKPYDTPIALTAGLDTCIGDYVVLLNIYTDPPRVIRMLIRMLHLGYDSIIGYPKTETGKRNMINKLLLQTVSRFTSHKFVYKENYLMALNRKAVNSIVRTRRKSRNFSYINYLIGLKTRVYYYTPLKRFSYKLKPESFVQTIISVADIIISNSFRPIRFLTAIGILISLLFLLYVFAIILAYLIFDIRLAPQGWISVATVIGMMFFLLFSLLTLLSEYIIRIMNETRNEPIYFIADEIDKSIILPHKDRVNVV</sequence>
<dbReference type="Proteomes" id="UP000034664">
    <property type="component" value="Unassembled WGS sequence"/>
</dbReference>
<dbReference type="PANTHER" id="PTHR48090">
    <property type="entry name" value="UNDECAPRENYL-PHOSPHATE 4-DEOXY-4-FORMAMIDO-L-ARABINOSE TRANSFERASE-RELATED"/>
    <property type="match status" value="1"/>
</dbReference>
<dbReference type="InterPro" id="IPR029044">
    <property type="entry name" value="Nucleotide-diphossugar_trans"/>
</dbReference>
<evidence type="ECO:0000256" key="1">
    <source>
        <dbReference type="SAM" id="Phobius"/>
    </source>
</evidence>
<dbReference type="Pfam" id="PF00535">
    <property type="entry name" value="Glycos_transf_2"/>
    <property type="match status" value="1"/>
</dbReference>
<dbReference type="PANTHER" id="PTHR48090:SF8">
    <property type="entry name" value="GLYCOSYLTRANSFERASE CSBB-RELATED"/>
    <property type="match status" value="1"/>
</dbReference>
<name>A0A0G0T7A3_9BACT</name>
<feature type="transmembrane region" description="Helical" evidence="1">
    <location>
        <begin position="235"/>
        <end position="261"/>
    </location>
</feature>
<keyword evidence="1" id="KW-0472">Membrane</keyword>